<protein>
    <recommendedName>
        <fullName evidence="1">RNA polymerase sigma factor 70 region 4 type 2 domain-containing protein</fullName>
    </recommendedName>
</protein>
<dbReference type="EMBL" id="VSSQ01001146">
    <property type="protein sequence ID" value="MPM05579.1"/>
    <property type="molecule type" value="Genomic_DNA"/>
</dbReference>
<dbReference type="Gene3D" id="1.10.10.10">
    <property type="entry name" value="Winged helix-like DNA-binding domain superfamily/Winged helix DNA-binding domain"/>
    <property type="match status" value="1"/>
</dbReference>
<sequence>MIKINLQDYYPFYQYDCFVDVPEEVAEALQEFDRQENAYQRCMYRNKAQYSLDQGDGIEHDILFVSLSPWEIYERKVTYEQLHAAIAKLPDKQAKRIYAYYFFGISKASIAKAEGVNKSQVTRSISKALISIERYLKKAL</sequence>
<evidence type="ECO:0000313" key="2">
    <source>
        <dbReference type="EMBL" id="MPM05579.1"/>
    </source>
</evidence>
<dbReference type="InterPro" id="IPR013324">
    <property type="entry name" value="RNA_pol_sigma_r3/r4-like"/>
</dbReference>
<dbReference type="InterPro" id="IPR036388">
    <property type="entry name" value="WH-like_DNA-bd_sf"/>
</dbReference>
<gene>
    <name evidence="2" type="ORF">SDC9_51869</name>
</gene>
<dbReference type="AlphaFoldDB" id="A0A644WPH3"/>
<dbReference type="Pfam" id="PF08281">
    <property type="entry name" value="Sigma70_r4_2"/>
    <property type="match status" value="1"/>
</dbReference>
<dbReference type="GO" id="GO:0003677">
    <property type="term" value="F:DNA binding"/>
    <property type="evidence" value="ECO:0007669"/>
    <property type="project" value="InterPro"/>
</dbReference>
<evidence type="ECO:0000259" key="1">
    <source>
        <dbReference type="Pfam" id="PF08281"/>
    </source>
</evidence>
<feature type="domain" description="RNA polymerase sigma factor 70 region 4 type 2" evidence="1">
    <location>
        <begin position="80"/>
        <end position="129"/>
    </location>
</feature>
<dbReference type="SUPFAM" id="SSF88659">
    <property type="entry name" value="Sigma3 and sigma4 domains of RNA polymerase sigma factors"/>
    <property type="match status" value="1"/>
</dbReference>
<reference evidence="2" key="1">
    <citation type="submission" date="2019-08" db="EMBL/GenBank/DDBJ databases">
        <authorList>
            <person name="Kucharzyk K."/>
            <person name="Murdoch R.W."/>
            <person name="Higgins S."/>
            <person name="Loffler F."/>
        </authorList>
    </citation>
    <scope>NUCLEOTIDE SEQUENCE</scope>
</reference>
<proteinExistence type="predicted"/>
<dbReference type="InterPro" id="IPR013249">
    <property type="entry name" value="RNA_pol_sigma70_r4_t2"/>
</dbReference>
<dbReference type="GO" id="GO:0006352">
    <property type="term" value="P:DNA-templated transcription initiation"/>
    <property type="evidence" value="ECO:0007669"/>
    <property type="project" value="InterPro"/>
</dbReference>
<name>A0A644WPH3_9ZZZZ</name>
<dbReference type="GO" id="GO:0016987">
    <property type="term" value="F:sigma factor activity"/>
    <property type="evidence" value="ECO:0007669"/>
    <property type="project" value="InterPro"/>
</dbReference>
<accession>A0A644WPH3</accession>
<comment type="caution">
    <text evidence="2">The sequence shown here is derived from an EMBL/GenBank/DDBJ whole genome shotgun (WGS) entry which is preliminary data.</text>
</comment>
<organism evidence="2">
    <name type="scientific">bioreactor metagenome</name>
    <dbReference type="NCBI Taxonomy" id="1076179"/>
    <lineage>
        <taxon>unclassified sequences</taxon>
        <taxon>metagenomes</taxon>
        <taxon>ecological metagenomes</taxon>
    </lineage>
</organism>